<dbReference type="InterPro" id="IPR016186">
    <property type="entry name" value="C-type_lectin-like/link_sf"/>
</dbReference>
<feature type="non-terminal residue" evidence="3">
    <location>
        <position position="96"/>
    </location>
</feature>
<evidence type="ECO:0000256" key="2">
    <source>
        <dbReference type="SAM" id="Phobius"/>
    </source>
</evidence>
<dbReference type="Gene3D" id="3.10.100.10">
    <property type="entry name" value="Mannose-Binding Protein A, subunit A"/>
    <property type="match status" value="1"/>
</dbReference>
<reference evidence="3" key="1">
    <citation type="submission" date="2023-10" db="EMBL/GenBank/DDBJ databases">
        <title>Genome assembly of Pristionchus species.</title>
        <authorList>
            <person name="Yoshida K."/>
            <person name="Sommer R.J."/>
        </authorList>
    </citation>
    <scope>NUCLEOTIDE SEQUENCE</scope>
    <source>
        <strain evidence="3">RS0144</strain>
    </source>
</reference>
<dbReference type="CDD" id="cd00037">
    <property type="entry name" value="CLECT"/>
    <property type="match status" value="1"/>
</dbReference>
<dbReference type="Proteomes" id="UP001432027">
    <property type="component" value="Unassembled WGS sequence"/>
</dbReference>
<evidence type="ECO:0000313" key="4">
    <source>
        <dbReference type="Proteomes" id="UP001432027"/>
    </source>
</evidence>
<keyword evidence="2" id="KW-0472">Membrane</keyword>
<keyword evidence="2" id="KW-1133">Transmembrane helix</keyword>
<comment type="caution">
    <text evidence="3">The sequence shown here is derived from an EMBL/GenBank/DDBJ whole genome shotgun (WGS) entry which is preliminary data.</text>
</comment>
<accession>A0AAV5TA43</accession>
<feature type="non-terminal residue" evidence="3">
    <location>
        <position position="1"/>
    </location>
</feature>
<protein>
    <submittedName>
        <fullName evidence="3">Uncharacterized protein</fullName>
    </submittedName>
</protein>
<organism evidence="3 4">
    <name type="scientific">Pristionchus entomophagus</name>
    <dbReference type="NCBI Taxonomy" id="358040"/>
    <lineage>
        <taxon>Eukaryota</taxon>
        <taxon>Metazoa</taxon>
        <taxon>Ecdysozoa</taxon>
        <taxon>Nematoda</taxon>
        <taxon>Chromadorea</taxon>
        <taxon>Rhabditida</taxon>
        <taxon>Rhabditina</taxon>
        <taxon>Diplogasteromorpha</taxon>
        <taxon>Diplogasteroidea</taxon>
        <taxon>Neodiplogasteridae</taxon>
        <taxon>Pristionchus</taxon>
    </lineage>
</organism>
<feature type="transmembrane region" description="Helical" evidence="2">
    <location>
        <begin position="60"/>
        <end position="80"/>
    </location>
</feature>
<dbReference type="PANTHER" id="PTHR22991">
    <property type="entry name" value="PROTEIN CBG13490"/>
    <property type="match status" value="1"/>
</dbReference>
<dbReference type="SUPFAM" id="SSF56436">
    <property type="entry name" value="C-type lectin-like"/>
    <property type="match status" value="1"/>
</dbReference>
<dbReference type="InterPro" id="IPR016187">
    <property type="entry name" value="CTDL_fold"/>
</dbReference>
<dbReference type="InterPro" id="IPR050976">
    <property type="entry name" value="Snaclec"/>
</dbReference>
<keyword evidence="2" id="KW-0812">Transmembrane</keyword>
<dbReference type="PANTHER" id="PTHR22991:SF40">
    <property type="entry name" value="PROTEIN CBG13490"/>
    <property type="match status" value="1"/>
</dbReference>
<keyword evidence="4" id="KW-1185">Reference proteome</keyword>
<keyword evidence="1" id="KW-1015">Disulfide bond</keyword>
<gene>
    <name evidence="3" type="ORF">PENTCL1PPCAC_12789</name>
</gene>
<name>A0AAV5TA43_9BILA</name>
<dbReference type="AlphaFoldDB" id="A0AAV5TA43"/>
<proteinExistence type="predicted"/>
<dbReference type="EMBL" id="BTSX01000003">
    <property type="protein sequence ID" value="GMS90614.1"/>
    <property type="molecule type" value="Genomic_DNA"/>
</dbReference>
<evidence type="ECO:0000256" key="1">
    <source>
        <dbReference type="ARBA" id="ARBA00023157"/>
    </source>
</evidence>
<sequence>FTEFLHCSCPDGFDLVSDGECRGLYYTFAVEYFDMSSTAIAKCGEIQAQPIIIHNEEQQAYWISMTIMFSLLIGLVCNLTTKKWEWADGSPVDYKP</sequence>
<evidence type="ECO:0000313" key="3">
    <source>
        <dbReference type="EMBL" id="GMS90614.1"/>
    </source>
</evidence>